<gene>
    <name evidence="1" type="ORF">F1609_33680</name>
</gene>
<dbReference type="Pfam" id="PF05593">
    <property type="entry name" value="RHS_repeat"/>
    <property type="match status" value="1"/>
</dbReference>
<dbReference type="InterPro" id="IPR031325">
    <property type="entry name" value="RHS_repeat"/>
</dbReference>
<sequence>MITDALGATTALRYDESGNLTNVTNALGQRTSYHYNANGLPVKLTDAAGGVKRLDSKRP</sequence>
<proteinExistence type="predicted"/>
<dbReference type="Proteomes" id="UP000819052">
    <property type="component" value="Unassembled WGS sequence"/>
</dbReference>
<accession>A0ABX0MF95</accession>
<keyword evidence="2" id="KW-1185">Reference proteome</keyword>
<dbReference type="Gene3D" id="2.180.10.10">
    <property type="entry name" value="RHS repeat-associated core"/>
    <property type="match status" value="1"/>
</dbReference>
<reference evidence="1 2" key="1">
    <citation type="submission" date="2019-09" db="EMBL/GenBank/DDBJ databases">
        <title>Taxonomy of Antarctic Massilia spp.: description of Massilia rubra sp. nov., Massilia aquatica sp. nov., Massilia mucilaginosa sp. nov., Massilia frigida sp. nov. isolated from streams, lakes and regoliths.</title>
        <authorList>
            <person name="Holochova P."/>
            <person name="Sedlacek I."/>
            <person name="Kralova S."/>
            <person name="Maslanova I."/>
            <person name="Busse H.-J."/>
            <person name="Stankova E."/>
            <person name="Vrbovska V."/>
            <person name="Kovarovic V."/>
            <person name="Bartak M."/>
            <person name="Svec P."/>
            <person name="Pantucek R."/>
        </authorList>
    </citation>
    <scope>NUCLEOTIDE SEQUENCE [LARGE SCALE GENOMIC DNA]</scope>
    <source>
        <strain evidence="1 2">CCM 8693</strain>
    </source>
</reference>
<comment type="caution">
    <text evidence="1">The sequence shown here is derived from an EMBL/GenBank/DDBJ whole genome shotgun (WGS) entry which is preliminary data.</text>
</comment>
<dbReference type="NCBIfam" id="TIGR01643">
    <property type="entry name" value="YD_repeat_2x"/>
    <property type="match status" value="2"/>
</dbReference>
<organism evidence="1 2">
    <name type="scientific">Massilia aquatica</name>
    <dbReference type="NCBI Taxonomy" id="2609000"/>
    <lineage>
        <taxon>Bacteria</taxon>
        <taxon>Pseudomonadati</taxon>
        <taxon>Pseudomonadota</taxon>
        <taxon>Betaproteobacteria</taxon>
        <taxon>Burkholderiales</taxon>
        <taxon>Oxalobacteraceae</taxon>
        <taxon>Telluria group</taxon>
        <taxon>Massilia</taxon>
    </lineage>
</organism>
<evidence type="ECO:0000313" key="2">
    <source>
        <dbReference type="Proteomes" id="UP000819052"/>
    </source>
</evidence>
<evidence type="ECO:0000313" key="1">
    <source>
        <dbReference type="EMBL" id="NHZ45054.1"/>
    </source>
</evidence>
<protein>
    <submittedName>
        <fullName evidence="1">RHS repeat protein</fullName>
    </submittedName>
</protein>
<dbReference type="EMBL" id="VVIW01000062">
    <property type="protein sequence ID" value="NHZ45054.1"/>
    <property type="molecule type" value="Genomic_DNA"/>
</dbReference>
<dbReference type="InterPro" id="IPR006530">
    <property type="entry name" value="YD"/>
</dbReference>
<name>A0ABX0MF95_9BURK</name>